<dbReference type="AlphaFoldDB" id="B8CK21"/>
<keyword evidence="2" id="KW-1185">Reference proteome</keyword>
<sequence>MLLKQKVCGDDKFTGKNYDHRRGWVEAQILKLTDVFAIGVAAYELLMAKGE</sequence>
<gene>
    <name evidence="1" type="ordered locus">swp_0918</name>
</gene>
<dbReference type="KEGG" id="swp:swp_0918"/>
<protein>
    <submittedName>
        <fullName evidence="1">Uncharacterized protein</fullName>
    </submittedName>
</protein>
<dbReference type="Proteomes" id="UP000000753">
    <property type="component" value="Chromosome"/>
</dbReference>
<name>B8CK21_SHEPW</name>
<proteinExistence type="predicted"/>
<reference evidence="1 2" key="1">
    <citation type="journal article" date="2008" name="PLoS ONE">
        <title>Environmental adaptation: genomic analysis of the piezotolerant and psychrotolerant deep-sea iron reducing bacterium Shewanella piezotolerans WP3.</title>
        <authorList>
            <person name="Wang F."/>
            <person name="Wang J."/>
            <person name="Jian H."/>
            <person name="Zhang B."/>
            <person name="Li S."/>
            <person name="Wang F."/>
            <person name="Zeng X."/>
            <person name="Gao L."/>
            <person name="Bartlett D.H."/>
            <person name="Yu J."/>
            <person name="Hu S."/>
            <person name="Xiao X."/>
        </authorList>
    </citation>
    <scope>NUCLEOTIDE SEQUENCE [LARGE SCALE GENOMIC DNA]</scope>
    <source>
        <strain evidence="2">WP3 / JCM 13877</strain>
    </source>
</reference>
<dbReference type="HOGENOM" id="CLU_214989_0_0_6"/>
<evidence type="ECO:0000313" key="1">
    <source>
        <dbReference type="EMBL" id="ACJ27724.1"/>
    </source>
</evidence>
<dbReference type="STRING" id="225849.swp_0918"/>
<accession>B8CK21</accession>
<evidence type="ECO:0000313" key="2">
    <source>
        <dbReference type="Proteomes" id="UP000000753"/>
    </source>
</evidence>
<dbReference type="EMBL" id="CP000472">
    <property type="protein sequence ID" value="ACJ27724.1"/>
    <property type="molecule type" value="Genomic_DNA"/>
</dbReference>
<organism evidence="1 2">
    <name type="scientific">Shewanella piezotolerans (strain WP3 / JCM 13877)</name>
    <dbReference type="NCBI Taxonomy" id="225849"/>
    <lineage>
        <taxon>Bacteria</taxon>
        <taxon>Pseudomonadati</taxon>
        <taxon>Pseudomonadota</taxon>
        <taxon>Gammaproteobacteria</taxon>
        <taxon>Alteromonadales</taxon>
        <taxon>Shewanellaceae</taxon>
        <taxon>Shewanella</taxon>
    </lineage>
</organism>